<dbReference type="STRING" id="1125779.HMPREF1219_01688"/>
<feature type="signal peptide" evidence="1">
    <location>
        <begin position="1"/>
        <end position="27"/>
    </location>
</feature>
<reference evidence="2 3" key="1">
    <citation type="submission" date="2013-05" db="EMBL/GenBank/DDBJ databases">
        <title>The Genome Sequence of Corynebacterium pyruviciproducens 1773O (ATCC BAA-1742).</title>
        <authorList>
            <consortium name="The Broad Institute Genomics Platform"/>
            <person name="Earl A."/>
            <person name="Ward D."/>
            <person name="Feldgarden M."/>
            <person name="Gevers D."/>
            <person name="Tong J."/>
            <person name="Walker B."/>
            <person name="Young S."/>
            <person name="Zeng Q."/>
            <person name="Gargeya S."/>
            <person name="Fitzgerald M."/>
            <person name="Haas B."/>
            <person name="Abouelleil A."/>
            <person name="Allen A.W."/>
            <person name="Alvarado L."/>
            <person name="Arachchi H.M."/>
            <person name="Berlin A.M."/>
            <person name="Chapman S.B."/>
            <person name="Gainer-Dewar J."/>
            <person name="Goldberg J."/>
            <person name="Griggs A."/>
            <person name="Gujja S."/>
            <person name="Hansen M."/>
            <person name="Howarth C."/>
            <person name="Imamovic A."/>
            <person name="Ireland A."/>
            <person name="Larimer J."/>
            <person name="McCowan C."/>
            <person name="Murphy C."/>
            <person name="Pearson M."/>
            <person name="Poon T.W."/>
            <person name="Priest M."/>
            <person name="Roberts A."/>
            <person name="Saif S."/>
            <person name="Shea T."/>
            <person name="Sisk P."/>
            <person name="Sykes S."/>
            <person name="Wortman J."/>
            <person name="Nusbaum C."/>
            <person name="Birren B."/>
        </authorList>
    </citation>
    <scope>NUCLEOTIDE SEQUENCE [LARGE SCALE GENOMIC DNA]</scope>
    <source>
        <strain evidence="2 3">ATCC BAA-1742</strain>
    </source>
</reference>
<sequence length="109" mass="11100">MRFPPPLVLTLALASAPLMAPANSANAADCHAAGYPAGMGCVGLPPEFGMPDASTSQIRAWSKCLAGVAATGLAYESIVKVVTEHLLKGATTIGLVAYSTCDLNAIRGR</sequence>
<dbReference type="HOGENOM" id="CLU_2179435_0_0_11"/>
<dbReference type="AlphaFoldDB" id="S2ZER0"/>
<dbReference type="EMBL" id="ATBY01000015">
    <property type="protein sequence ID" value="EPD68507.1"/>
    <property type="molecule type" value="Genomic_DNA"/>
</dbReference>
<dbReference type="Proteomes" id="UP000014408">
    <property type="component" value="Unassembled WGS sequence"/>
</dbReference>
<protein>
    <submittedName>
        <fullName evidence="2">Uncharacterized protein</fullName>
    </submittedName>
</protein>
<name>S2ZER0_9CORY</name>
<organism evidence="2 3">
    <name type="scientific">Corynebacterium pyruviciproducens ATCC BAA-1742</name>
    <dbReference type="NCBI Taxonomy" id="1125779"/>
    <lineage>
        <taxon>Bacteria</taxon>
        <taxon>Bacillati</taxon>
        <taxon>Actinomycetota</taxon>
        <taxon>Actinomycetes</taxon>
        <taxon>Mycobacteriales</taxon>
        <taxon>Corynebacteriaceae</taxon>
        <taxon>Corynebacterium</taxon>
    </lineage>
</organism>
<comment type="caution">
    <text evidence="2">The sequence shown here is derived from an EMBL/GenBank/DDBJ whole genome shotgun (WGS) entry which is preliminary data.</text>
</comment>
<proteinExistence type="predicted"/>
<feature type="chain" id="PRO_5004504953" evidence="1">
    <location>
        <begin position="28"/>
        <end position="109"/>
    </location>
</feature>
<keyword evidence="3" id="KW-1185">Reference proteome</keyword>
<evidence type="ECO:0000313" key="3">
    <source>
        <dbReference type="Proteomes" id="UP000014408"/>
    </source>
</evidence>
<gene>
    <name evidence="2" type="ORF">HMPREF1219_01688</name>
</gene>
<evidence type="ECO:0000313" key="2">
    <source>
        <dbReference type="EMBL" id="EPD68507.1"/>
    </source>
</evidence>
<accession>S2ZER0</accession>
<evidence type="ECO:0000256" key="1">
    <source>
        <dbReference type="SAM" id="SignalP"/>
    </source>
</evidence>
<keyword evidence="1" id="KW-0732">Signal</keyword>